<proteinExistence type="predicted"/>
<sequence>MPYDQDTGAILLLLERSDAFEEALQGCFPDEGLILAMPSSQHELVASACSISIEHARVLRASFSLDAPHSGTALLRLQFEALLRGAWLLFAATPSQIEKLSATLGQEAEQAAKNLPSYSVMLEEVVKRGPEGLTAPLVEFNQNTRHALNSFVHTGIHPLQRHQQGYPPELAQTLVKFSNAIMHLAYRILASLAGSQLLMNTVTRKFYGFADCLPVKGQGLQ</sequence>
<protein>
    <submittedName>
        <fullName evidence="1">Uncharacterized protein</fullName>
    </submittedName>
</protein>
<organism evidence="1 2">
    <name type="scientific">Malikia granosa</name>
    <dbReference type="NCBI Taxonomy" id="263067"/>
    <lineage>
        <taxon>Bacteria</taxon>
        <taxon>Pseudomonadati</taxon>
        <taxon>Pseudomonadota</taxon>
        <taxon>Betaproteobacteria</taxon>
        <taxon>Burkholderiales</taxon>
        <taxon>Comamonadaceae</taxon>
        <taxon>Malikia</taxon>
    </lineage>
</organism>
<dbReference type="AlphaFoldDB" id="A0A2S9K1L1"/>
<gene>
    <name evidence="1" type="ORF">C6P64_15100</name>
</gene>
<evidence type="ECO:0000313" key="2">
    <source>
        <dbReference type="Proteomes" id="UP000238589"/>
    </source>
</evidence>
<dbReference type="Pfam" id="PF22491">
    <property type="entry name" value="DUF6988"/>
    <property type="match status" value="1"/>
</dbReference>
<dbReference type="EMBL" id="PVLQ01000075">
    <property type="protein sequence ID" value="PRD64312.1"/>
    <property type="molecule type" value="Genomic_DNA"/>
</dbReference>
<evidence type="ECO:0000313" key="1">
    <source>
        <dbReference type="EMBL" id="PRD64312.1"/>
    </source>
</evidence>
<keyword evidence="2" id="KW-1185">Reference proteome</keyword>
<reference evidence="1 2" key="1">
    <citation type="submission" date="2018-03" db="EMBL/GenBank/DDBJ databases">
        <title>Comparative genomics illustrates the genes involved in a hyperalkaliphilic mechanisms of Serpentinomonas isolated from highly-alkaline calcium-rich serpentinized springs.</title>
        <authorList>
            <person name="Suzuki S."/>
            <person name="Ishii S."/>
            <person name="Walworth N."/>
            <person name="Bird L."/>
            <person name="Kuenen J.G."/>
            <person name="Nealson K.H."/>
        </authorList>
    </citation>
    <scope>NUCLEOTIDE SEQUENCE [LARGE SCALE GENOMIC DNA]</scope>
    <source>
        <strain evidence="1 2">P1</strain>
    </source>
</reference>
<comment type="caution">
    <text evidence="1">The sequence shown here is derived from an EMBL/GenBank/DDBJ whole genome shotgun (WGS) entry which is preliminary data.</text>
</comment>
<dbReference type="InterPro" id="IPR054257">
    <property type="entry name" value="DUF6988"/>
</dbReference>
<name>A0A2S9K1L1_9BURK</name>
<dbReference type="OrthoDB" id="6058394at2"/>
<dbReference type="RefSeq" id="WP_105749385.1">
    <property type="nucleotide sequence ID" value="NZ_PVLQ01000075.1"/>
</dbReference>
<dbReference type="Proteomes" id="UP000238589">
    <property type="component" value="Unassembled WGS sequence"/>
</dbReference>
<accession>A0A2S9K1L1</accession>